<comment type="caution">
    <text evidence="2">The sequence shown here is derived from an EMBL/GenBank/DDBJ whole genome shotgun (WGS) entry which is preliminary data.</text>
</comment>
<sequence>MFTINGGKEKGAGRIFTQTTAVAEAEDETSRNENQVKGDTSLPTLSTSDALAALLESIETSEREWPQQALLSVMIRFGRMPRGVGAKLRMSSVLSSELTWAPLNSRKEHRRLSLVVVGDSALIENSCWKLPRGGRPSLPYSRRILSSNLRSKPMP</sequence>
<accession>A0A9P6GZN7</accession>
<keyword evidence="3" id="KW-1185">Reference proteome</keyword>
<protein>
    <submittedName>
        <fullName evidence="2">Uncharacterized protein</fullName>
    </submittedName>
</protein>
<gene>
    <name evidence="2" type="ORF">NGRA_2281</name>
</gene>
<dbReference type="Proteomes" id="UP000740883">
    <property type="component" value="Unassembled WGS sequence"/>
</dbReference>
<evidence type="ECO:0000313" key="3">
    <source>
        <dbReference type="Proteomes" id="UP000740883"/>
    </source>
</evidence>
<reference evidence="2 3" key="1">
    <citation type="journal article" date="2020" name="Genome Biol. Evol.">
        <title>Comparative genomics of strictly vertically transmitted, feminizing microsporidia endosymbionts of amphipod crustaceans.</title>
        <authorList>
            <person name="Cormier A."/>
            <person name="Chebbi M.A."/>
            <person name="Giraud I."/>
            <person name="Wattier R."/>
            <person name="Teixeira M."/>
            <person name="Gilbert C."/>
            <person name="Rigaud T."/>
            <person name="Cordaux R."/>
        </authorList>
    </citation>
    <scope>NUCLEOTIDE SEQUENCE [LARGE SCALE GENOMIC DNA]</scope>
    <source>
        <strain evidence="2 3">Ou3-Ou53</strain>
    </source>
</reference>
<organism evidence="2 3">
    <name type="scientific">Nosema granulosis</name>
    <dbReference type="NCBI Taxonomy" id="83296"/>
    <lineage>
        <taxon>Eukaryota</taxon>
        <taxon>Fungi</taxon>
        <taxon>Fungi incertae sedis</taxon>
        <taxon>Microsporidia</taxon>
        <taxon>Nosematidae</taxon>
        <taxon>Nosema</taxon>
    </lineage>
</organism>
<dbReference type="AlphaFoldDB" id="A0A9P6GZN7"/>
<evidence type="ECO:0000313" key="2">
    <source>
        <dbReference type="EMBL" id="KAF9762009.1"/>
    </source>
</evidence>
<feature type="region of interest" description="Disordered" evidence="1">
    <location>
        <begin position="15"/>
        <end position="42"/>
    </location>
</feature>
<dbReference type="EMBL" id="SBJO01000224">
    <property type="protein sequence ID" value="KAF9762009.1"/>
    <property type="molecule type" value="Genomic_DNA"/>
</dbReference>
<evidence type="ECO:0000256" key="1">
    <source>
        <dbReference type="SAM" id="MobiDB-lite"/>
    </source>
</evidence>
<proteinExistence type="predicted"/>
<name>A0A9P6GZN7_9MICR</name>